<dbReference type="GO" id="GO:0004526">
    <property type="term" value="F:ribonuclease P activity"/>
    <property type="evidence" value="ECO:0007669"/>
    <property type="project" value="UniProtKB-UniRule"/>
</dbReference>
<keyword evidence="2" id="KW-0540">Nuclease</keyword>
<proteinExistence type="predicted"/>
<evidence type="ECO:0000256" key="5">
    <source>
        <dbReference type="ARBA" id="ARBA00022884"/>
    </source>
</evidence>
<keyword evidence="1" id="KW-0819">tRNA processing</keyword>
<evidence type="ECO:0000313" key="8">
    <source>
        <dbReference type="Proteomes" id="UP000177124"/>
    </source>
</evidence>
<keyword evidence="3" id="KW-0255">Endonuclease</keyword>
<accession>A0A1F5GHN1</accession>
<evidence type="ECO:0000256" key="6">
    <source>
        <dbReference type="NCBIfam" id="TIGR00188"/>
    </source>
</evidence>
<protein>
    <recommendedName>
        <fullName evidence="6">Ribonuclease P protein component</fullName>
        <ecNumber evidence="6">3.1.26.5</ecNumber>
    </recommendedName>
</protein>
<organism evidence="7 8">
    <name type="scientific">Candidatus Curtissbacteria bacterium RIFCSPHIGHO2_02_FULL_42_15</name>
    <dbReference type="NCBI Taxonomy" id="1797716"/>
    <lineage>
        <taxon>Bacteria</taxon>
        <taxon>Candidatus Curtissiibacteriota</taxon>
    </lineage>
</organism>
<dbReference type="GO" id="GO:0000049">
    <property type="term" value="F:tRNA binding"/>
    <property type="evidence" value="ECO:0007669"/>
    <property type="project" value="InterPro"/>
</dbReference>
<evidence type="ECO:0000313" key="7">
    <source>
        <dbReference type="EMBL" id="OGD91339.1"/>
    </source>
</evidence>
<dbReference type="SUPFAM" id="SSF54211">
    <property type="entry name" value="Ribosomal protein S5 domain 2-like"/>
    <property type="match status" value="1"/>
</dbReference>
<dbReference type="InterPro" id="IPR014721">
    <property type="entry name" value="Ribsml_uS5_D2-typ_fold_subgr"/>
</dbReference>
<reference evidence="7 8" key="1">
    <citation type="journal article" date="2016" name="Nat. Commun.">
        <title>Thousands of microbial genomes shed light on interconnected biogeochemical processes in an aquifer system.</title>
        <authorList>
            <person name="Anantharaman K."/>
            <person name="Brown C.T."/>
            <person name="Hug L.A."/>
            <person name="Sharon I."/>
            <person name="Castelle C.J."/>
            <person name="Probst A.J."/>
            <person name="Thomas B.C."/>
            <person name="Singh A."/>
            <person name="Wilkins M.J."/>
            <person name="Karaoz U."/>
            <person name="Brodie E.L."/>
            <person name="Williams K.H."/>
            <person name="Hubbard S.S."/>
            <person name="Banfield J.F."/>
        </authorList>
    </citation>
    <scope>NUCLEOTIDE SEQUENCE [LARGE SCALE GENOMIC DNA]</scope>
</reference>
<dbReference type="Gene3D" id="3.30.230.10">
    <property type="match status" value="1"/>
</dbReference>
<evidence type="ECO:0000256" key="2">
    <source>
        <dbReference type="ARBA" id="ARBA00022722"/>
    </source>
</evidence>
<sequence>MLPSRNRAPRTLFTKLRARGASAKKLEGAEFEIFFGKGGSPLKVGIAVGKRIAKKAVSRNRIKRIVAESLKDEIDKIGGELLIVVKKDISGLKTGQVKKKLLGMLQKLND</sequence>
<dbReference type="EMBL" id="MFBF01000017">
    <property type="protein sequence ID" value="OGD91339.1"/>
    <property type="molecule type" value="Genomic_DNA"/>
</dbReference>
<dbReference type="Pfam" id="PF00825">
    <property type="entry name" value="Ribonuclease_P"/>
    <property type="match status" value="1"/>
</dbReference>
<keyword evidence="5" id="KW-0694">RNA-binding</keyword>
<dbReference type="InterPro" id="IPR000100">
    <property type="entry name" value="RNase_P"/>
</dbReference>
<evidence type="ECO:0000256" key="4">
    <source>
        <dbReference type="ARBA" id="ARBA00022801"/>
    </source>
</evidence>
<dbReference type="STRING" id="1797716.A3D07_02205"/>
<dbReference type="PANTHER" id="PTHR33992">
    <property type="entry name" value="RIBONUCLEASE P PROTEIN COMPONENT"/>
    <property type="match status" value="1"/>
</dbReference>
<gene>
    <name evidence="7" type="ORF">A3D07_02205</name>
</gene>
<dbReference type="InterPro" id="IPR020568">
    <property type="entry name" value="Ribosomal_Su5_D2-typ_SF"/>
</dbReference>
<name>A0A1F5GHN1_9BACT</name>
<dbReference type="GO" id="GO:0030677">
    <property type="term" value="C:ribonuclease P complex"/>
    <property type="evidence" value="ECO:0007669"/>
    <property type="project" value="TreeGrafter"/>
</dbReference>
<comment type="caution">
    <text evidence="7">The sequence shown here is derived from an EMBL/GenBank/DDBJ whole genome shotgun (WGS) entry which is preliminary data.</text>
</comment>
<keyword evidence="4" id="KW-0378">Hydrolase</keyword>
<dbReference type="PANTHER" id="PTHR33992:SF1">
    <property type="entry name" value="RIBONUCLEASE P PROTEIN COMPONENT"/>
    <property type="match status" value="1"/>
</dbReference>
<dbReference type="GO" id="GO:0042781">
    <property type="term" value="F:3'-tRNA processing endoribonuclease activity"/>
    <property type="evidence" value="ECO:0007669"/>
    <property type="project" value="TreeGrafter"/>
</dbReference>
<evidence type="ECO:0000256" key="1">
    <source>
        <dbReference type="ARBA" id="ARBA00022694"/>
    </source>
</evidence>
<dbReference type="NCBIfam" id="TIGR00188">
    <property type="entry name" value="rnpA"/>
    <property type="match status" value="1"/>
</dbReference>
<dbReference type="AlphaFoldDB" id="A0A1F5GHN1"/>
<dbReference type="EC" id="3.1.26.5" evidence="6"/>
<evidence type="ECO:0000256" key="3">
    <source>
        <dbReference type="ARBA" id="ARBA00022759"/>
    </source>
</evidence>
<dbReference type="Proteomes" id="UP000177124">
    <property type="component" value="Unassembled WGS sequence"/>
</dbReference>